<dbReference type="PROSITE" id="PS00108">
    <property type="entry name" value="PROTEIN_KINASE_ST"/>
    <property type="match status" value="1"/>
</dbReference>
<dbReference type="InterPro" id="IPR011009">
    <property type="entry name" value="Kinase-like_dom_sf"/>
</dbReference>
<feature type="non-terminal residue" evidence="3">
    <location>
        <position position="271"/>
    </location>
</feature>
<dbReference type="AlphaFoldDB" id="A0A0C2ZR92"/>
<dbReference type="GO" id="GO:0004674">
    <property type="term" value="F:protein serine/threonine kinase activity"/>
    <property type="evidence" value="ECO:0007669"/>
    <property type="project" value="UniProtKB-EC"/>
</dbReference>
<gene>
    <name evidence="3" type="ORF">SCLCIDRAFT_49058</name>
</gene>
<dbReference type="SMART" id="SM00220">
    <property type="entry name" value="S_TKc"/>
    <property type="match status" value="1"/>
</dbReference>
<organism evidence="3 4">
    <name type="scientific">Scleroderma citrinum Foug A</name>
    <dbReference type="NCBI Taxonomy" id="1036808"/>
    <lineage>
        <taxon>Eukaryota</taxon>
        <taxon>Fungi</taxon>
        <taxon>Dikarya</taxon>
        <taxon>Basidiomycota</taxon>
        <taxon>Agaricomycotina</taxon>
        <taxon>Agaricomycetes</taxon>
        <taxon>Agaricomycetidae</taxon>
        <taxon>Boletales</taxon>
        <taxon>Sclerodermatineae</taxon>
        <taxon>Sclerodermataceae</taxon>
        <taxon>Scleroderma</taxon>
    </lineage>
</organism>
<protein>
    <recommendedName>
        <fullName evidence="1">non-specific serine/threonine protein kinase</fullName>
        <ecNumber evidence="1">2.7.11.1</ecNumber>
    </recommendedName>
</protein>
<dbReference type="PANTHER" id="PTHR11909">
    <property type="entry name" value="CASEIN KINASE-RELATED"/>
    <property type="match status" value="1"/>
</dbReference>
<dbReference type="Pfam" id="PF00069">
    <property type="entry name" value="Pkinase"/>
    <property type="match status" value="1"/>
</dbReference>
<dbReference type="OrthoDB" id="5800476at2759"/>
<dbReference type="InterPro" id="IPR000719">
    <property type="entry name" value="Prot_kinase_dom"/>
</dbReference>
<dbReference type="Proteomes" id="UP000053989">
    <property type="component" value="Unassembled WGS sequence"/>
</dbReference>
<evidence type="ECO:0000256" key="1">
    <source>
        <dbReference type="ARBA" id="ARBA00012513"/>
    </source>
</evidence>
<dbReference type="GO" id="GO:0005524">
    <property type="term" value="F:ATP binding"/>
    <property type="evidence" value="ECO:0007669"/>
    <property type="project" value="InterPro"/>
</dbReference>
<dbReference type="SUPFAM" id="SSF56112">
    <property type="entry name" value="Protein kinase-like (PK-like)"/>
    <property type="match status" value="1"/>
</dbReference>
<dbReference type="PROSITE" id="PS50011">
    <property type="entry name" value="PROTEIN_KINASE_DOM"/>
    <property type="match status" value="1"/>
</dbReference>
<dbReference type="InterPro" id="IPR008271">
    <property type="entry name" value="Ser/Thr_kinase_AS"/>
</dbReference>
<accession>A0A0C2ZR92</accession>
<feature type="non-terminal residue" evidence="3">
    <location>
        <position position="1"/>
    </location>
</feature>
<proteinExistence type="predicted"/>
<sequence length="271" mass="30461">ASVYKTIDIITKQWYAIKLELSLDGNSSVEREYSLLRDLNRAGIPHVHWFGRESNYDALVLNLLGPSLHQIMSQRKKLHLCTIVLLANQLISSLQYIHSRGFIHGDIKPQNIMMGLGSEALTVFIMDFGLAKQFCHLNTGLHILFHRSHHLMGTPAFASINSHLGAELGCRDDLESLVYVLIYFACSSLPCLDKANGLGSSVPLILNIKQMTPVELLCSGLPREFATLLTYTRSLSFSEEPDYNYIRLLFTALQNEIPDLEALQNPHLLDL</sequence>
<dbReference type="InterPro" id="IPR050235">
    <property type="entry name" value="CK1_Ser-Thr_kinase"/>
</dbReference>
<dbReference type="Gene3D" id="1.10.510.10">
    <property type="entry name" value="Transferase(Phosphotransferase) domain 1"/>
    <property type="match status" value="1"/>
</dbReference>
<keyword evidence="4" id="KW-1185">Reference proteome</keyword>
<dbReference type="InParanoid" id="A0A0C2ZR92"/>
<reference evidence="4" key="2">
    <citation type="submission" date="2015-01" db="EMBL/GenBank/DDBJ databases">
        <title>Evolutionary Origins and Diversification of the Mycorrhizal Mutualists.</title>
        <authorList>
            <consortium name="DOE Joint Genome Institute"/>
            <consortium name="Mycorrhizal Genomics Consortium"/>
            <person name="Kohler A."/>
            <person name="Kuo A."/>
            <person name="Nagy L.G."/>
            <person name="Floudas D."/>
            <person name="Copeland A."/>
            <person name="Barry K.W."/>
            <person name="Cichocki N."/>
            <person name="Veneault-Fourrey C."/>
            <person name="LaButti K."/>
            <person name="Lindquist E.A."/>
            <person name="Lipzen A."/>
            <person name="Lundell T."/>
            <person name="Morin E."/>
            <person name="Murat C."/>
            <person name="Riley R."/>
            <person name="Ohm R."/>
            <person name="Sun H."/>
            <person name="Tunlid A."/>
            <person name="Henrissat B."/>
            <person name="Grigoriev I.V."/>
            <person name="Hibbett D.S."/>
            <person name="Martin F."/>
        </authorList>
    </citation>
    <scope>NUCLEOTIDE SEQUENCE [LARGE SCALE GENOMIC DNA]</scope>
    <source>
        <strain evidence="4">Foug A</strain>
    </source>
</reference>
<dbReference type="EC" id="2.7.11.1" evidence="1"/>
<evidence type="ECO:0000313" key="3">
    <source>
        <dbReference type="EMBL" id="KIM64073.1"/>
    </source>
</evidence>
<dbReference type="HOGENOM" id="CLU_019279_2_0_1"/>
<feature type="domain" description="Protein kinase" evidence="2">
    <location>
        <begin position="1"/>
        <end position="271"/>
    </location>
</feature>
<dbReference type="STRING" id="1036808.A0A0C2ZR92"/>
<dbReference type="EMBL" id="KN822030">
    <property type="protein sequence ID" value="KIM64073.1"/>
    <property type="molecule type" value="Genomic_DNA"/>
</dbReference>
<name>A0A0C2ZR92_9AGAM</name>
<evidence type="ECO:0000313" key="4">
    <source>
        <dbReference type="Proteomes" id="UP000053989"/>
    </source>
</evidence>
<reference evidence="3 4" key="1">
    <citation type="submission" date="2014-04" db="EMBL/GenBank/DDBJ databases">
        <authorList>
            <consortium name="DOE Joint Genome Institute"/>
            <person name="Kuo A."/>
            <person name="Kohler A."/>
            <person name="Nagy L.G."/>
            <person name="Floudas D."/>
            <person name="Copeland A."/>
            <person name="Barry K.W."/>
            <person name="Cichocki N."/>
            <person name="Veneault-Fourrey C."/>
            <person name="LaButti K."/>
            <person name="Lindquist E.A."/>
            <person name="Lipzen A."/>
            <person name="Lundell T."/>
            <person name="Morin E."/>
            <person name="Murat C."/>
            <person name="Sun H."/>
            <person name="Tunlid A."/>
            <person name="Henrissat B."/>
            <person name="Grigoriev I.V."/>
            <person name="Hibbett D.S."/>
            <person name="Martin F."/>
            <person name="Nordberg H.P."/>
            <person name="Cantor M.N."/>
            <person name="Hua S.X."/>
        </authorList>
    </citation>
    <scope>NUCLEOTIDE SEQUENCE [LARGE SCALE GENOMIC DNA]</scope>
    <source>
        <strain evidence="3 4">Foug A</strain>
    </source>
</reference>
<evidence type="ECO:0000259" key="2">
    <source>
        <dbReference type="PROSITE" id="PS50011"/>
    </source>
</evidence>